<dbReference type="EMBL" id="LAZR01006624">
    <property type="protein sequence ID" value="KKM90802.1"/>
    <property type="molecule type" value="Genomic_DNA"/>
</dbReference>
<accession>A0A0F9PBQ8</accession>
<name>A0A0F9PBQ8_9ZZZZ</name>
<protein>
    <submittedName>
        <fullName evidence="1">Uncharacterized protein</fullName>
    </submittedName>
</protein>
<comment type="caution">
    <text evidence="1">The sequence shown here is derived from an EMBL/GenBank/DDBJ whole genome shotgun (WGS) entry which is preliminary data.</text>
</comment>
<reference evidence="1" key="1">
    <citation type="journal article" date="2015" name="Nature">
        <title>Complex archaea that bridge the gap between prokaryotes and eukaryotes.</title>
        <authorList>
            <person name="Spang A."/>
            <person name="Saw J.H."/>
            <person name="Jorgensen S.L."/>
            <person name="Zaremba-Niedzwiedzka K."/>
            <person name="Martijn J."/>
            <person name="Lind A.E."/>
            <person name="van Eijk R."/>
            <person name="Schleper C."/>
            <person name="Guy L."/>
            <person name="Ettema T.J."/>
        </authorList>
    </citation>
    <scope>NUCLEOTIDE SEQUENCE</scope>
</reference>
<proteinExistence type="predicted"/>
<evidence type="ECO:0000313" key="1">
    <source>
        <dbReference type="EMBL" id="KKM90802.1"/>
    </source>
</evidence>
<dbReference type="AlphaFoldDB" id="A0A0F9PBQ8"/>
<gene>
    <name evidence="1" type="ORF">LCGC14_1234900</name>
</gene>
<sequence length="151" mass="18043">MFLIAHRGNFEGPCPEFENRPHYLMGGLEHDSDIHMEIDVWRKEGQLYLGHDYPQYKVNDDFIVNARFWCHAKNLEAFEYMLKLPLIHCFWHQNDDFVLTSRGYIWTYPDKKLTKKSICVMPELQKMRFSSDIKIDSIAGICSDFIKRYEN</sequence>
<organism evidence="1">
    <name type="scientific">marine sediment metagenome</name>
    <dbReference type="NCBI Taxonomy" id="412755"/>
    <lineage>
        <taxon>unclassified sequences</taxon>
        <taxon>metagenomes</taxon>
        <taxon>ecological metagenomes</taxon>
    </lineage>
</organism>